<accession>A0A0H4X6J6</accession>
<feature type="signal peptide" evidence="1">
    <location>
        <begin position="1"/>
        <end position="22"/>
    </location>
</feature>
<name>A0A0H4X6J6_9BACT</name>
<sequence length="313" mass="34230">MRALRPLFCCIAFLLSSTPALAQYNKAAGENAPMESVLRTVTRNDGTQEVRETVRPAARDGFGNAKGNQNDLAVDGAFEGQTVAVLQFYTQDFDFSLPKAALKEKGFSVFRWVNQAPSPKALREGLQKACQLWIISDSTQRLTPEHVKVIKEFFDAGHGVYIWGDNAPYYADANVVGQALLGTAMEGNIPGDQTVGLRKDGEGPGLLRRHLLTTGLEYLYEGITIATIQPSQQLTPLLHGSAGNLVAAFHDKNGKRAIFDGGFTRLYNKWDTAGTARYVKNAAAWLVNVERFGDAVVRADLRDTSARKPAPKQ</sequence>
<feature type="chain" id="PRO_5005212382" evidence="1">
    <location>
        <begin position="23"/>
        <end position="313"/>
    </location>
</feature>
<evidence type="ECO:0000313" key="3">
    <source>
        <dbReference type="Proteomes" id="UP000009026"/>
    </source>
</evidence>
<evidence type="ECO:0000256" key="1">
    <source>
        <dbReference type="SAM" id="SignalP"/>
    </source>
</evidence>
<dbReference type="AlphaFoldDB" id="A0A0H4X6J6"/>
<dbReference type="PATRIC" id="fig|1297742.4.peg.6518"/>
<gene>
    <name evidence="2" type="ORF">A176_006430</name>
</gene>
<dbReference type="STRING" id="1297742.A176_006430"/>
<evidence type="ECO:0000313" key="2">
    <source>
        <dbReference type="EMBL" id="AKQ69518.1"/>
    </source>
</evidence>
<dbReference type="OrthoDB" id="1466267at2"/>
<reference evidence="2 3" key="1">
    <citation type="journal article" date="2016" name="PLoS ONE">
        <title>Complete Genome Sequence and Comparative Genomics of a Novel Myxobacterium Myxococcus hansupus.</title>
        <authorList>
            <person name="Sharma G."/>
            <person name="Narwani T."/>
            <person name="Subramanian S."/>
        </authorList>
    </citation>
    <scope>NUCLEOTIDE SEQUENCE [LARGE SCALE GENOMIC DNA]</scope>
    <source>
        <strain evidence="3">mixupus</strain>
    </source>
</reference>
<keyword evidence="3" id="KW-1185">Reference proteome</keyword>
<dbReference type="RefSeq" id="WP_002636078.1">
    <property type="nucleotide sequence ID" value="NZ_CP012109.1"/>
</dbReference>
<keyword evidence="1" id="KW-0732">Signal</keyword>
<protein>
    <submittedName>
        <fullName evidence="2">Uncharacterized protein</fullName>
    </submittedName>
</protein>
<organism evidence="2 3">
    <name type="scientific">Pseudomyxococcus hansupus</name>
    <dbReference type="NCBI Taxonomy" id="1297742"/>
    <lineage>
        <taxon>Bacteria</taxon>
        <taxon>Pseudomonadati</taxon>
        <taxon>Myxococcota</taxon>
        <taxon>Myxococcia</taxon>
        <taxon>Myxococcales</taxon>
        <taxon>Cystobacterineae</taxon>
        <taxon>Myxococcaceae</taxon>
        <taxon>Pseudomyxococcus</taxon>
    </lineage>
</organism>
<dbReference type="Proteomes" id="UP000009026">
    <property type="component" value="Chromosome"/>
</dbReference>
<dbReference type="EMBL" id="CP012109">
    <property type="protein sequence ID" value="AKQ69518.1"/>
    <property type="molecule type" value="Genomic_DNA"/>
</dbReference>
<dbReference type="KEGG" id="mym:A176_006430"/>
<proteinExistence type="predicted"/>